<dbReference type="EMBL" id="SPLM01000006">
    <property type="protein sequence ID" value="TMW67042.1"/>
    <property type="molecule type" value="Genomic_DNA"/>
</dbReference>
<feature type="compositionally biased region" description="Acidic residues" evidence="1">
    <location>
        <begin position="280"/>
        <end position="319"/>
    </location>
</feature>
<feature type="compositionally biased region" description="Low complexity" evidence="1">
    <location>
        <begin position="236"/>
        <end position="259"/>
    </location>
</feature>
<dbReference type="InterPro" id="IPR036423">
    <property type="entry name" value="SOD-like_Cu/Zn_dom_sf"/>
</dbReference>
<dbReference type="Gene3D" id="2.60.40.200">
    <property type="entry name" value="Superoxide dismutase, copper/zinc binding domain"/>
    <property type="match status" value="1"/>
</dbReference>
<protein>
    <submittedName>
        <fullName evidence="3">Uncharacterized protein</fullName>
    </submittedName>
</protein>
<feature type="compositionally biased region" description="Polar residues" evidence="1">
    <location>
        <begin position="356"/>
        <end position="367"/>
    </location>
</feature>
<feature type="compositionally biased region" description="Pro residues" evidence="1">
    <location>
        <begin position="225"/>
        <end position="235"/>
    </location>
</feature>
<evidence type="ECO:0000256" key="1">
    <source>
        <dbReference type="SAM" id="MobiDB-lite"/>
    </source>
</evidence>
<sequence>MKLFTPTVLAATALAVITGADAQSIVYQFDSASAAGVNGNIQVNYLKPGSSEAKISANLDFSKVQQIVLREFDGNCTKDVVSYKWHIHVKWGSKKQSDEFDQCSKALTGNHYDPTKACGANSEYAETPDCASRIKNYACNPEAYKKNPSVCEKGDLSGKFGDFKLNDQHKVTGEWTDSNYPLFSENTPQWNIVLHAACENKAAPRVACAVARTTPAPGGAAPAPGVTPKPAPGTAPAPGTNNGNNNGNVNITIITNGTASGNSTAPGNDTTGGIPADPLPEPDDDPDYDPDDEDEEGDDDDVWDEDVVEEEEGEGEGEGDDGKPEDYFEGDDEGGNTDSPPADTEAPPADNGGGQTQTESEPWTDTQAPPPVDAPPADAPPAEAKRIKIRIVTKHH</sequence>
<dbReference type="OrthoDB" id="159229at2759"/>
<proteinExistence type="predicted"/>
<dbReference type="GO" id="GO:0046872">
    <property type="term" value="F:metal ion binding"/>
    <property type="evidence" value="ECO:0007669"/>
    <property type="project" value="InterPro"/>
</dbReference>
<feature type="chain" id="PRO_5035472551" evidence="2">
    <location>
        <begin position="23"/>
        <end position="396"/>
    </location>
</feature>
<evidence type="ECO:0000256" key="2">
    <source>
        <dbReference type="SAM" id="SignalP"/>
    </source>
</evidence>
<keyword evidence="4" id="KW-1185">Reference proteome</keyword>
<dbReference type="Proteomes" id="UP000794436">
    <property type="component" value="Unassembled WGS sequence"/>
</dbReference>
<keyword evidence="2" id="KW-0732">Signal</keyword>
<feature type="compositionally biased region" description="Pro residues" evidence="1">
    <location>
        <begin position="368"/>
        <end position="379"/>
    </location>
</feature>
<accession>A0A8K1CNY0</accession>
<feature type="signal peptide" evidence="2">
    <location>
        <begin position="1"/>
        <end position="22"/>
    </location>
</feature>
<name>A0A8K1CNY0_PYTOL</name>
<feature type="compositionally biased region" description="Basic residues" evidence="1">
    <location>
        <begin position="387"/>
        <end position="396"/>
    </location>
</feature>
<reference evidence="3" key="1">
    <citation type="submission" date="2019-03" db="EMBL/GenBank/DDBJ databases">
        <title>Long read genome sequence of the mycoparasitic Pythium oligandrum ATCC 38472 isolated from sugarbeet rhizosphere.</title>
        <authorList>
            <person name="Gaulin E."/>
        </authorList>
    </citation>
    <scope>NUCLEOTIDE SEQUENCE</scope>
    <source>
        <strain evidence="3">ATCC 38472_TT</strain>
    </source>
</reference>
<feature type="compositionally biased region" description="Polar residues" evidence="1">
    <location>
        <begin position="260"/>
        <end position="271"/>
    </location>
</feature>
<evidence type="ECO:0000313" key="3">
    <source>
        <dbReference type="EMBL" id="TMW67042.1"/>
    </source>
</evidence>
<dbReference type="SUPFAM" id="SSF49329">
    <property type="entry name" value="Cu,Zn superoxide dismutase-like"/>
    <property type="match status" value="1"/>
</dbReference>
<comment type="caution">
    <text evidence="3">The sequence shown here is derived from an EMBL/GenBank/DDBJ whole genome shotgun (WGS) entry which is preliminary data.</text>
</comment>
<dbReference type="AlphaFoldDB" id="A0A8K1CNY0"/>
<feature type="region of interest" description="Disordered" evidence="1">
    <location>
        <begin position="216"/>
        <end position="396"/>
    </location>
</feature>
<organism evidence="3 4">
    <name type="scientific">Pythium oligandrum</name>
    <name type="common">Mycoparasitic fungus</name>
    <dbReference type="NCBI Taxonomy" id="41045"/>
    <lineage>
        <taxon>Eukaryota</taxon>
        <taxon>Sar</taxon>
        <taxon>Stramenopiles</taxon>
        <taxon>Oomycota</taxon>
        <taxon>Peronosporomycetes</taxon>
        <taxon>Pythiales</taxon>
        <taxon>Pythiaceae</taxon>
        <taxon>Pythium</taxon>
    </lineage>
</organism>
<gene>
    <name evidence="3" type="ORF">Poli38472_012158</name>
</gene>
<evidence type="ECO:0000313" key="4">
    <source>
        <dbReference type="Proteomes" id="UP000794436"/>
    </source>
</evidence>
<dbReference type="GO" id="GO:0006801">
    <property type="term" value="P:superoxide metabolic process"/>
    <property type="evidence" value="ECO:0007669"/>
    <property type="project" value="InterPro"/>
</dbReference>